<protein>
    <recommendedName>
        <fullName evidence="1">Lipoyl-binding domain-containing protein</fullName>
    </recommendedName>
</protein>
<organism evidence="2 3">
    <name type="scientific">Rhodoplanes roseus</name>
    <dbReference type="NCBI Taxonomy" id="29409"/>
    <lineage>
        <taxon>Bacteria</taxon>
        <taxon>Pseudomonadati</taxon>
        <taxon>Pseudomonadota</taxon>
        <taxon>Alphaproteobacteria</taxon>
        <taxon>Hyphomicrobiales</taxon>
        <taxon>Nitrobacteraceae</taxon>
        <taxon>Rhodoplanes</taxon>
    </lineage>
</organism>
<dbReference type="InterPro" id="IPR011053">
    <property type="entry name" value="Single_hybrid_motif"/>
</dbReference>
<gene>
    <name evidence="2" type="ORF">CH341_14015</name>
</gene>
<evidence type="ECO:0000313" key="3">
    <source>
        <dbReference type="Proteomes" id="UP000249130"/>
    </source>
</evidence>
<dbReference type="Proteomes" id="UP000249130">
    <property type="component" value="Unassembled WGS sequence"/>
</dbReference>
<keyword evidence="3" id="KW-1185">Reference proteome</keyword>
<reference evidence="2 3" key="1">
    <citation type="submission" date="2017-07" db="EMBL/GenBank/DDBJ databases">
        <title>Draft Genome Sequences of Select Purple Nonsulfur Bacteria.</title>
        <authorList>
            <person name="Lasarre B."/>
            <person name="Mckinlay J.B."/>
        </authorList>
    </citation>
    <scope>NUCLEOTIDE SEQUENCE [LARGE SCALE GENOMIC DNA]</scope>
    <source>
        <strain evidence="2 3">DSM 5909</strain>
    </source>
</reference>
<proteinExistence type="predicted"/>
<dbReference type="EMBL" id="NPEX01000085">
    <property type="protein sequence ID" value="RAI43508.1"/>
    <property type="molecule type" value="Genomic_DNA"/>
</dbReference>
<comment type="caution">
    <text evidence="2">The sequence shown here is derived from an EMBL/GenBank/DDBJ whole genome shotgun (WGS) entry which is preliminary data.</text>
</comment>
<feature type="domain" description="Lipoyl-binding" evidence="1">
    <location>
        <begin position="1"/>
        <end position="71"/>
    </location>
</feature>
<sequence>MAEEIRAPLAGTVQSVLVEPGATVEADDELAVLASAGTEHLVYAPCAGTVVAVRVREKAAVASGDLLLLID</sequence>
<accession>A0A327L754</accession>
<dbReference type="CDD" id="cd06850">
    <property type="entry name" value="biotinyl_domain"/>
    <property type="match status" value="1"/>
</dbReference>
<dbReference type="InterPro" id="IPR000089">
    <property type="entry name" value="Biotin_lipoyl"/>
</dbReference>
<dbReference type="SUPFAM" id="SSF51230">
    <property type="entry name" value="Single hybrid motif"/>
    <property type="match status" value="1"/>
</dbReference>
<name>A0A327L754_9BRAD</name>
<dbReference type="OrthoDB" id="9769961at2"/>
<evidence type="ECO:0000313" key="2">
    <source>
        <dbReference type="EMBL" id="RAI43508.1"/>
    </source>
</evidence>
<dbReference type="PROSITE" id="PS50968">
    <property type="entry name" value="BIOTINYL_LIPOYL"/>
    <property type="match status" value="1"/>
</dbReference>
<dbReference type="AlphaFoldDB" id="A0A327L754"/>
<evidence type="ECO:0000259" key="1">
    <source>
        <dbReference type="PROSITE" id="PS50968"/>
    </source>
</evidence>
<dbReference type="Gene3D" id="2.40.50.100">
    <property type="match status" value="1"/>
</dbReference>
<dbReference type="RefSeq" id="WP_111419647.1">
    <property type="nucleotide sequence ID" value="NZ_NPEX01000085.1"/>
</dbReference>
<dbReference type="Pfam" id="PF00364">
    <property type="entry name" value="Biotin_lipoyl"/>
    <property type="match status" value="1"/>
</dbReference>